<feature type="transmembrane region" description="Helical" evidence="1">
    <location>
        <begin position="30"/>
        <end position="53"/>
    </location>
</feature>
<keyword evidence="1" id="KW-0812">Transmembrane</keyword>
<evidence type="ECO:0000313" key="2">
    <source>
        <dbReference type="EMBL" id="RGU55844.1"/>
    </source>
</evidence>
<evidence type="ECO:0000256" key="1">
    <source>
        <dbReference type="SAM" id="Phobius"/>
    </source>
</evidence>
<protein>
    <submittedName>
        <fullName evidence="2">Uncharacterized protein</fullName>
    </submittedName>
</protein>
<feature type="transmembrane region" description="Helical" evidence="1">
    <location>
        <begin position="240"/>
        <end position="262"/>
    </location>
</feature>
<organism evidence="2 3">
    <name type="scientific">Odoribacter splanchnicus</name>
    <dbReference type="NCBI Taxonomy" id="28118"/>
    <lineage>
        <taxon>Bacteria</taxon>
        <taxon>Pseudomonadati</taxon>
        <taxon>Bacteroidota</taxon>
        <taxon>Bacteroidia</taxon>
        <taxon>Bacteroidales</taxon>
        <taxon>Odoribacteraceae</taxon>
        <taxon>Odoribacter</taxon>
    </lineage>
</organism>
<dbReference type="EMBL" id="QRYC01000014">
    <property type="protein sequence ID" value="RGU55844.1"/>
    <property type="molecule type" value="Genomic_DNA"/>
</dbReference>
<accession>A0A1Y3YBZ8</accession>
<dbReference type="AlphaFoldDB" id="A0A1Y3YBZ8"/>
<keyword evidence="1" id="KW-0472">Membrane</keyword>
<reference evidence="2 3" key="1">
    <citation type="submission" date="2018-08" db="EMBL/GenBank/DDBJ databases">
        <title>A genome reference for cultivated species of the human gut microbiota.</title>
        <authorList>
            <person name="Zou Y."/>
            <person name="Xue W."/>
            <person name="Luo G."/>
        </authorList>
    </citation>
    <scope>NUCLEOTIDE SEQUENCE [LARGE SCALE GENOMIC DNA]</scope>
    <source>
        <strain evidence="2 3">AF16-14</strain>
    </source>
</reference>
<feature type="transmembrane region" description="Helical" evidence="1">
    <location>
        <begin position="79"/>
        <end position="100"/>
    </location>
</feature>
<name>A0A1Y3YBZ8_9BACT</name>
<dbReference type="Proteomes" id="UP000284243">
    <property type="component" value="Unassembled WGS sequence"/>
</dbReference>
<gene>
    <name evidence="2" type="ORF">DWW57_11160</name>
</gene>
<comment type="caution">
    <text evidence="2">The sequence shown here is derived from an EMBL/GenBank/DDBJ whole genome shotgun (WGS) entry which is preliminary data.</text>
</comment>
<keyword evidence="1" id="KW-1133">Transmembrane helix</keyword>
<feature type="transmembrane region" description="Helical" evidence="1">
    <location>
        <begin position="120"/>
        <end position="142"/>
    </location>
</feature>
<proteinExistence type="predicted"/>
<evidence type="ECO:0000313" key="3">
    <source>
        <dbReference type="Proteomes" id="UP000284243"/>
    </source>
</evidence>
<feature type="transmembrane region" description="Helical" evidence="1">
    <location>
        <begin position="212"/>
        <end position="233"/>
    </location>
</feature>
<sequence length="318" mass="36716">MYKMIAMNEVFEYRRFGALARKYYRENRRLGIIFLGIIGIITFLCLCKFNPFLREYTQVENPAEVSDFIQYYKGVYRQLFWGLYGLFALVVALHSLRDFVVKDKILNTLLLPASVFEKYVLAFLNSTVVLLVVYLLMFYALASVTSSYKFTGLNRLEYVSGSFGNQVPAMTPGQEVVHTEIGNVFNFSEGGYLMNISYDQKELNYGKLTNGIVVNMVVIWFLYVMSVGMWGSVTFRKHPFILTFLVHVIFLLALVAVSVWLGNKLFGAEPQMKPDELSFYGGEVLPDLPSFRWLLVFYIFPLTYQAVIWIKLKTKQVQ</sequence>
<feature type="transmembrane region" description="Helical" evidence="1">
    <location>
        <begin position="291"/>
        <end position="310"/>
    </location>
</feature>